<gene>
    <name evidence="2" type="ORF">ABSL23_00455</name>
</gene>
<dbReference type="EMBL" id="CP159203">
    <property type="protein sequence ID" value="XCF15260.1"/>
    <property type="molecule type" value="Genomic_DNA"/>
</dbReference>
<sequence>MAGEGFVLVNDHDPKLLYHELQSMDGDMVDWEYLNRRGKGGALRWSGSANRRAKRTTTLWHTTTFARTPAGTPSNHSSPVRRGWDGCFSTCTG</sequence>
<keyword evidence="2" id="KW-0614">Plasmid</keyword>
<accession>A0AAU8CAJ2</accession>
<geneLocation type="plasmid" evidence="2">
    <name>pNMX12-1_234</name>
</geneLocation>
<dbReference type="InterPro" id="IPR018720">
    <property type="entry name" value="DUF2249"/>
</dbReference>
<evidence type="ECO:0000259" key="1">
    <source>
        <dbReference type="Pfam" id="PF10006"/>
    </source>
</evidence>
<protein>
    <submittedName>
        <fullName evidence="2">DUF2249 domain-containing protein</fullName>
    </submittedName>
</protein>
<evidence type="ECO:0000313" key="2">
    <source>
        <dbReference type="EMBL" id="XCF15260.1"/>
    </source>
</evidence>
<dbReference type="RefSeq" id="WP_353633373.1">
    <property type="nucleotide sequence ID" value="NZ_CP159203.1"/>
</dbReference>
<proteinExistence type="predicted"/>
<organism evidence="2">
    <name type="scientific">Halobacterium sp. NMX12-1</name>
    <dbReference type="NCBI Taxonomy" id="3166650"/>
    <lineage>
        <taxon>Archaea</taxon>
        <taxon>Methanobacteriati</taxon>
        <taxon>Methanobacteriota</taxon>
        <taxon>Stenosarchaea group</taxon>
        <taxon>Halobacteria</taxon>
        <taxon>Halobacteriales</taxon>
        <taxon>Halobacteriaceae</taxon>
        <taxon>Halobacterium</taxon>
    </lineage>
</organism>
<dbReference type="KEGG" id="hanx:ABSL23_00455"/>
<name>A0AAU8CAJ2_9EURY</name>
<feature type="domain" description="DUF2249" evidence="1">
    <location>
        <begin position="2"/>
        <end position="37"/>
    </location>
</feature>
<dbReference type="Pfam" id="PF10006">
    <property type="entry name" value="DUF2249"/>
    <property type="match status" value="1"/>
</dbReference>
<dbReference type="GeneID" id="91107575"/>
<reference evidence="2" key="1">
    <citation type="submission" date="2024-06" db="EMBL/GenBank/DDBJ databases">
        <title>Genome Sequence of an extremely halophilic archaeon isolated from Permian era halite, Salado Formation, Carlsbad, New Mexico: Halobacterium sp. strain NMX12-1.</title>
        <authorList>
            <person name="Sotoa L."/>
            <person name="DasSarma P."/>
            <person name="Anton B.P."/>
            <person name="Vincze T."/>
            <person name="Verma I."/>
            <person name="Eralp B."/>
            <person name="Powers D.W."/>
            <person name="Dozier B.L."/>
            <person name="Roberts R.J."/>
            <person name="DasSarma S."/>
        </authorList>
    </citation>
    <scope>NUCLEOTIDE SEQUENCE</scope>
    <source>
        <strain evidence="2">NMX12-1</strain>
        <plasmid evidence="2">pNMX12-1_234</plasmid>
    </source>
</reference>
<dbReference type="AlphaFoldDB" id="A0AAU8CAJ2"/>